<sequence>MTGLPALVDPLAGMAWAALLVFLRVAAAMFAIPGLGEQVISVRVRLVLVLMLTAIVAPGAPFLDTLPPFRRELFFLGLATETLSGLFLGLVLRFFIMAIQTAGSIAAQSTSLAQLMGQSGLDPLPAVGHILTTAALALLMSTGFHVKAAAFFVQTYQILPVLSFPNPADIAEAGRQRVSESFALAFSLAAPFVTLSVIYNLTLGVINKAMPQLMVAFVGAPVISFGAIAMLLVSAPVMLSAWLTAFERFLAVPFR</sequence>
<evidence type="ECO:0000313" key="9">
    <source>
        <dbReference type="Proteomes" id="UP000054396"/>
    </source>
</evidence>
<name>A0A0W7WG43_9RHOB</name>
<evidence type="ECO:0000256" key="6">
    <source>
        <dbReference type="ARBA" id="ARBA00023136"/>
    </source>
</evidence>
<dbReference type="EMBL" id="LPXO01000012">
    <property type="protein sequence ID" value="KUF09596.1"/>
    <property type="molecule type" value="Genomic_DNA"/>
</dbReference>
<keyword evidence="5 7" id="KW-1133">Transmembrane helix</keyword>
<keyword evidence="9" id="KW-1185">Reference proteome</keyword>
<keyword evidence="8" id="KW-0966">Cell projection</keyword>
<gene>
    <name evidence="8" type="ORF">AVJ23_17095</name>
</gene>
<evidence type="ECO:0000256" key="5">
    <source>
        <dbReference type="ARBA" id="ARBA00022989"/>
    </source>
</evidence>
<dbReference type="InterPro" id="IPR002010">
    <property type="entry name" value="T3SS_IM_R"/>
</dbReference>
<feature type="transmembrane region" description="Helical" evidence="7">
    <location>
        <begin position="75"/>
        <end position="96"/>
    </location>
</feature>
<comment type="caution">
    <text evidence="8">The sequence shown here is derived from an EMBL/GenBank/DDBJ whole genome shotgun (WGS) entry which is preliminary data.</text>
</comment>
<evidence type="ECO:0000256" key="2">
    <source>
        <dbReference type="ARBA" id="ARBA00009772"/>
    </source>
</evidence>
<evidence type="ECO:0000256" key="7">
    <source>
        <dbReference type="SAM" id="Phobius"/>
    </source>
</evidence>
<reference evidence="8 9" key="1">
    <citation type="submission" date="2015-12" db="EMBL/GenBank/DDBJ databases">
        <authorList>
            <person name="Shamseldin A."/>
            <person name="Moawad H."/>
            <person name="Abd El-Rahim W.M."/>
            <person name="Sadowsky M.J."/>
        </authorList>
    </citation>
    <scope>NUCLEOTIDE SEQUENCE [LARGE SCALE GENOMIC DNA]</scope>
    <source>
        <strain evidence="8 9">SJ5A-1</strain>
    </source>
</reference>
<keyword evidence="4 7" id="KW-0812">Transmembrane</keyword>
<dbReference type="PRINTS" id="PR00953">
    <property type="entry name" value="TYPE3IMRPROT"/>
</dbReference>
<comment type="similarity">
    <text evidence="2">Belongs to the FliR/MopE/SpaR family.</text>
</comment>
<dbReference type="RefSeq" id="WP_058863431.1">
    <property type="nucleotide sequence ID" value="NZ_LPXO01000012.1"/>
</dbReference>
<evidence type="ECO:0000313" key="8">
    <source>
        <dbReference type="EMBL" id="KUF09596.1"/>
    </source>
</evidence>
<evidence type="ECO:0000256" key="1">
    <source>
        <dbReference type="ARBA" id="ARBA00004651"/>
    </source>
</evidence>
<accession>A0A0W7WG43</accession>
<evidence type="ECO:0000256" key="4">
    <source>
        <dbReference type="ARBA" id="ARBA00022692"/>
    </source>
</evidence>
<feature type="transmembrane region" description="Helical" evidence="7">
    <location>
        <begin position="12"/>
        <end position="32"/>
    </location>
</feature>
<feature type="transmembrane region" description="Helical" evidence="7">
    <location>
        <begin position="182"/>
        <end position="201"/>
    </location>
</feature>
<evidence type="ECO:0000256" key="3">
    <source>
        <dbReference type="ARBA" id="ARBA00022475"/>
    </source>
</evidence>
<comment type="subcellular location">
    <subcellularLocation>
        <location evidence="1">Cell membrane</location>
        <topology evidence="1">Multi-pass membrane protein</topology>
    </subcellularLocation>
</comment>
<dbReference type="AlphaFoldDB" id="A0A0W7WG43"/>
<dbReference type="STRING" id="1685382.AVJ23_17095"/>
<dbReference type="Pfam" id="PF01311">
    <property type="entry name" value="Bac_export_1"/>
    <property type="match status" value="1"/>
</dbReference>
<dbReference type="PANTHER" id="PTHR30065">
    <property type="entry name" value="FLAGELLAR BIOSYNTHETIC PROTEIN FLIR"/>
    <property type="match status" value="1"/>
</dbReference>
<feature type="transmembrane region" description="Helical" evidence="7">
    <location>
        <begin position="44"/>
        <end position="63"/>
    </location>
</feature>
<dbReference type="Proteomes" id="UP000054396">
    <property type="component" value="Unassembled WGS sequence"/>
</dbReference>
<organism evidence="8 9">
    <name type="scientific">Pseudoponticoccus marisrubri</name>
    <dbReference type="NCBI Taxonomy" id="1685382"/>
    <lineage>
        <taxon>Bacteria</taxon>
        <taxon>Pseudomonadati</taxon>
        <taxon>Pseudomonadota</taxon>
        <taxon>Alphaproteobacteria</taxon>
        <taxon>Rhodobacterales</taxon>
        <taxon>Roseobacteraceae</taxon>
        <taxon>Pseudoponticoccus</taxon>
    </lineage>
</organism>
<dbReference type="GO" id="GO:0006605">
    <property type="term" value="P:protein targeting"/>
    <property type="evidence" value="ECO:0007669"/>
    <property type="project" value="InterPro"/>
</dbReference>
<proteinExistence type="inferred from homology"/>
<dbReference type="PANTHER" id="PTHR30065:SF8">
    <property type="entry name" value="FLAGELLAR BIOSYNTHETIC PROTEIN FLIR"/>
    <property type="match status" value="1"/>
</dbReference>
<protein>
    <submittedName>
        <fullName evidence="8">Flagellar biosynthesis protein FliR</fullName>
    </submittedName>
</protein>
<dbReference type="OrthoDB" id="9779817at2"/>
<keyword evidence="6 7" id="KW-0472">Membrane</keyword>
<keyword evidence="3" id="KW-1003">Cell membrane</keyword>
<keyword evidence="8" id="KW-0282">Flagellum</keyword>
<feature type="transmembrane region" description="Helical" evidence="7">
    <location>
        <begin position="213"/>
        <end position="246"/>
    </location>
</feature>
<dbReference type="GO" id="GO:0005886">
    <property type="term" value="C:plasma membrane"/>
    <property type="evidence" value="ECO:0007669"/>
    <property type="project" value="UniProtKB-SubCell"/>
</dbReference>
<keyword evidence="8" id="KW-0969">Cilium</keyword>